<dbReference type="KEGG" id="vde:111253389"/>
<dbReference type="GeneID" id="111253389"/>
<dbReference type="RefSeq" id="XP_022668438.1">
    <property type="nucleotide sequence ID" value="XM_022812703.1"/>
</dbReference>
<organism evidence="3 4">
    <name type="scientific">Varroa destructor</name>
    <name type="common">Honeybee mite</name>
    <dbReference type="NCBI Taxonomy" id="109461"/>
    <lineage>
        <taxon>Eukaryota</taxon>
        <taxon>Metazoa</taxon>
        <taxon>Ecdysozoa</taxon>
        <taxon>Arthropoda</taxon>
        <taxon>Chelicerata</taxon>
        <taxon>Arachnida</taxon>
        <taxon>Acari</taxon>
        <taxon>Parasitiformes</taxon>
        <taxon>Mesostigmata</taxon>
        <taxon>Gamasina</taxon>
        <taxon>Dermanyssoidea</taxon>
        <taxon>Varroidae</taxon>
        <taxon>Varroa</taxon>
    </lineage>
</organism>
<dbReference type="AlphaFoldDB" id="A0A7M7KKW7"/>
<evidence type="ECO:0000256" key="2">
    <source>
        <dbReference type="SAM" id="SignalP"/>
    </source>
</evidence>
<dbReference type="EnsemblMetazoa" id="XM_022812703">
    <property type="protein sequence ID" value="XP_022668438"/>
    <property type="gene ID" value="LOC111253389"/>
</dbReference>
<sequence length="271" mass="30654">MPGKTILFIIAWTFLGVGSTPTNVSGRPGRNSECSNRHYQRCMKLIYHLSESNMKQTTVEDLNRLCRKWEQTVLCIDNHQARCFSEEQSRLFNQVLATPRQYLTMLCGNPQLQQEYLKFAQCDANITKDEAKCGGVFQRVLQISQEQPAPPTDGGTDSDNQRQPQQRQQESVEQVLAKNCCTFDEYLRCKKRFLTRDCGDNASQFFETHIKRISAPFAEEQCGAFVQRCDHVSSAMTAPYPALLLVNICLIIAVNNCASDTIALALKLALQ</sequence>
<feature type="region of interest" description="Disordered" evidence="1">
    <location>
        <begin position="145"/>
        <end position="168"/>
    </location>
</feature>
<evidence type="ECO:0000256" key="1">
    <source>
        <dbReference type="SAM" id="MobiDB-lite"/>
    </source>
</evidence>
<name>A0A7M7KKW7_VARDE</name>
<dbReference type="InParanoid" id="A0A7M7KKW7"/>
<accession>A0A7M7KKW7</accession>
<keyword evidence="4" id="KW-1185">Reference proteome</keyword>
<dbReference type="OrthoDB" id="10051804at2759"/>
<dbReference type="Proteomes" id="UP000594260">
    <property type="component" value="Unplaced"/>
</dbReference>
<dbReference type="OMA" id="RESCCTF"/>
<protein>
    <submittedName>
        <fullName evidence="3">Uncharacterized protein</fullName>
    </submittedName>
</protein>
<reference evidence="3" key="1">
    <citation type="submission" date="2021-01" db="UniProtKB">
        <authorList>
            <consortium name="EnsemblMetazoa"/>
        </authorList>
    </citation>
    <scope>IDENTIFICATION</scope>
</reference>
<evidence type="ECO:0000313" key="4">
    <source>
        <dbReference type="Proteomes" id="UP000594260"/>
    </source>
</evidence>
<feature type="signal peptide" evidence="2">
    <location>
        <begin position="1"/>
        <end position="19"/>
    </location>
</feature>
<dbReference type="PANTHER" id="PTHR33964">
    <property type="entry name" value="RE45066P-RELATED"/>
    <property type="match status" value="1"/>
</dbReference>
<evidence type="ECO:0000313" key="3">
    <source>
        <dbReference type="EnsemblMetazoa" id="XP_022668438"/>
    </source>
</evidence>
<proteinExistence type="predicted"/>
<dbReference type="PANTHER" id="PTHR33964:SF1">
    <property type="entry name" value="RE45066P"/>
    <property type="match status" value="1"/>
</dbReference>
<keyword evidence="2" id="KW-0732">Signal</keyword>
<feature type="chain" id="PRO_5029461135" evidence="2">
    <location>
        <begin position="20"/>
        <end position="271"/>
    </location>
</feature>